<accession>A0ABP8H1S8</accession>
<evidence type="ECO:0000256" key="9">
    <source>
        <dbReference type="ARBA" id="ARBA00022723"/>
    </source>
</evidence>
<evidence type="ECO:0000256" key="10">
    <source>
        <dbReference type="ARBA" id="ARBA00022777"/>
    </source>
</evidence>
<evidence type="ECO:0000256" key="2">
    <source>
        <dbReference type="ARBA" id="ARBA00001966"/>
    </source>
</evidence>
<dbReference type="Gene3D" id="1.25.40.10">
    <property type="entry name" value="Tetratricopeptide repeat domain"/>
    <property type="match status" value="2"/>
</dbReference>
<keyword evidence="16" id="KW-0802">TPR repeat</keyword>
<keyword evidence="17" id="KW-0812">Transmembrane</keyword>
<dbReference type="PROSITE" id="PS50005">
    <property type="entry name" value="TPR"/>
    <property type="match status" value="3"/>
</dbReference>
<evidence type="ECO:0000256" key="6">
    <source>
        <dbReference type="ARBA" id="ARBA00022485"/>
    </source>
</evidence>
<comment type="subcellular location">
    <subcellularLocation>
        <location evidence="3">Cytoplasm</location>
    </subcellularLocation>
</comment>
<keyword evidence="9" id="KW-0479">Metal-binding</keyword>
<dbReference type="PROSITE" id="PS50293">
    <property type="entry name" value="TPR_REGION"/>
    <property type="match status" value="1"/>
</dbReference>
<dbReference type="Pfam" id="PF02518">
    <property type="entry name" value="HATPase_c"/>
    <property type="match status" value="1"/>
</dbReference>
<evidence type="ECO:0000313" key="20">
    <source>
        <dbReference type="Proteomes" id="UP001501725"/>
    </source>
</evidence>
<comment type="caution">
    <text evidence="19">The sequence shown here is derived from an EMBL/GenBank/DDBJ whole genome shotgun (WGS) entry which is preliminary data.</text>
</comment>
<dbReference type="PRINTS" id="PR00344">
    <property type="entry name" value="BCTRLSENSOR"/>
</dbReference>
<evidence type="ECO:0000256" key="14">
    <source>
        <dbReference type="ARBA" id="ARBA00024827"/>
    </source>
</evidence>
<dbReference type="PROSITE" id="PS50109">
    <property type="entry name" value="HIS_KIN"/>
    <property type="match status" value="1"/>
</dbReference>
<dbReference type="SUPFAM" id="SSF48452">
    <property type="entry name" value="TPR-like"/>
    <property type="match status" value="2"/>
</dbReference>
<dbReference type="Proteomes" id="UP001501725">
    <property type="component" value="Unassembled WGS sequence"/>
</dbReference>
<dbReference type="CDD" id="cd16917">
    <property type="entry name" value="HATPase_UhpB-NarQ-NarX-like"/>
    <property type="match status" value="1"/>
</dbReference>
<sequence>MRKAFFPGVFVLCSLPAFSQKKIDSLHALLRTPLHDTMRLKVQVRLGELHARRFPDSTIYYSRAVLAAPDAPAFYRYKVQAANALGMGHYFKSEYPPAAAAFAQMHLLAEKDRDRKQMAIALNNEGNIYIETGEHGRALERYRRSLVIREALKDSLEIAMAYNNIGFVYKDIGDYEKAATNFLVAMKTYERMNRSGGVAMSLNNIGIVFFRKKDYTQALEYYLRALALHEKNGNRDGLGISLIAAAAAYTEQGRYDDALPMLERARVIYEDAKDARQLATVSKTIGDVLLRRSETAKAVPYLETSLSIDQRIGNRRALPSSYLTLASALVRLGSYPKARPLIDSATALVTASSNNQDRKTLYEVEAEYHQGIGEYARALTFAQEYNKQKDALLNEANVKSLNDLKVKYETEKKEAAIALLTKDNDIKALAIRNQKLELAQQLYELTQNKLALSEADLILARNELQLEGQQRTILKQQLDSTQRVRNIRELERQTQLQALEIHNRQLQLDRRTALLGLLGAVVLLGSALAWSFYRRRRLAHEARLQAAILREQELATKAILEAEEAERQRIAKDLHDGVGQMMSAARMNLSAFAHRAGFTDADTERDFGNIISLVDDSCREVRHVSHNMMPNALLKNSLAAAIREFIGKLDHKALEVHLYTEGLDERLDANVETVLYRVIQESVNNVIKHSGATTLDISVVREPGEISATIEDNGRGFVPSADGEGMGLRNMRTRVGYLKGTVDFDSRPGEGTLVAIHVPL</sequence>
<protein>
    <recommendedName>
        <fullName evidence="5">Oxygen sensor histidine kinase NreB</fullName>
        <ecNumber evidence="4">2.7.13.3</ecNumber>
    </recommendedName>
    <alternativeName>
        <fullName evidence="15">Nitrogen regulation protein B</fullName>
    </alternativeName>
</protein>
<dbReference type="InterPro" id="IPR004358">
    <property type="entry name" value="Sig_transdc_His_kin-like_C"/>
</dbReference>
<dbReference type="InterPro" id="IPR011712">
    <property type="entry name" value="Sig_transdc_His_kin_sub3_dim/P"/>
</dbReference>
<evidence type="ECO:0000256" key="12">
    <source>
        <dbReference type="ARBA" id="ARBA00023012"/>
    </source>
</evidence>
<dbReference type="Gene3D" id="3.30.565.10">
    <property type="entry name" value="Histidine kinase-like ATPase, C-terminal domain"/>
    <property type="match status" value="1"/>
</dbReference>
<evidence type="ECO:0000256" key="4">
    <source>
        <dbReference type="ARBA" id="ARBA00012438"/>
    </source>
</evidence>
<dbReference type="SUPFAM" id="SSF55874">
    <property type="entry name" value="ATPase domain of HSP90 chaperone/DNA topoisomerase II/histidine kinase"/>
    <property type="match status" value="1"/>
</dbReference>
<dbReference type="PANTHER" id="PTHR24421">
    <property type="entry name" value="NITRATE/NITRITE SENSOR PROTEIN NARX-RELATED"/>
    <property type="match status" value="1"/>
</dbReference>
<dbReference type="InterPro" id="IPR005467">
    <property type="entry name" value="His_kinase_dom"/>
</dbReference>
<keyword evidence="17" id="KW-0472">Membrane</keyword>
<feature type="transmembrane region" description="Helical" evidence="17">
    <location>
        <begin position="513"/>
        <end position="533"/>
    </location>
</feature>
<keyword evidence="12" id="KW-0902">Two-component regulatory system</keyword>
<comment type="catalytic activity">
    <reaction evidence="1">
        <text>ATP + protein L-histidine = ADP + protein N-phospho-L-histidine.</text>
        <dbReference type="EC" id="2.7.13.3"/>
    </reaction>
</comment>
<feature type="repeat" description="TPR" evidence="16">
    <location>
        <begin position="119"/>
        <end position="152"/>
    </location>
</feature>
<dbReference type="EC" id="2.7.13.3" evidence="4"/>
<comment type="cofactor">
    <cofactor evidence="2">
        <name>[4Fe-4S] cluster</name>
        <dbReference type="ChEBI" id="CHEBI:49883"/>
    </cofactor>
</comment>
<dbReference type="InterPro" id="IPR036890">
    <property type="entry name" value="HATPase_C_sf"/>
</dbReference>
<evidence type="ECO:0000256" key="11">
    <source>
        <dbReference type="ARBA" id="ARBA00023004"/>
    </source>
</evidence>
<gene>
    <name evidence="19" type="ORF">GCM10023184_26170</name>
</gene>
<feature type="repeat" description="TPR" evidence="16">
    <location>
        <begin position="159"/>
        <end position="192"/>
    </location>
</feature>
<keyword evidence="10" id="KW-0418">Kinase</keyword>
<comment type="function">
    <text evidence="14">Member of the two-component regulatory system NreB/NreC involved in the control of dissimilatory nitrate/nitrite reduction in response to oxygen. NreB functions as a direct oxygen sensor histidine kinase which is autophosphorylated, in the absence of oxygen, probably at the conserved histidine residue, and transfers its phosphate group probably to a conserved aspartate residue of NreC. NreB/NreC activates the expression of the nitrate (narGHJI) and nitrite (nir) reductase operons, as well as the putative nitrate transporter gene narT.</text>
</comment>
<dbReference type="SMART" id="SM00387">
    <property type="entry name" value="HATPase_c"/>
    <property type="match status" value="1"/>
</dbReference>
<dbReference type="EMBL" id="BAABGY010000007">
    <property type="protein sequence ID" value="GAA4333173.1"/>
    <property type="molecule type" value="Genomic_DNA"/>
</dbReference>
<keyword evidence="6" id="KW-0004">4Fe-4S</keyword>
<proteinExistence type="predicted"/>
<evidence type="ECO:0000256" key="5">
    <source>
        <dbReference type="ARBA" id="ARBA00017322"/>
    </source>
</evidence>
<feature type="domain" description="Histidine kinase" evidence="18">
    <location>
        <begin position="569"/>
        <end position="760"/>
    </location>
</feature>
<keyword evidence="8" id="KW-0808">Transferase</keyword>
<dbReference type="RefSeq" id="WP_345256200.1">
    <property type="nucleotide sequence ID" value="NZ_BAABGY010000007.1"/>
</dbReference>
<keyword evidence="17" id="KW-1133">Transmembrane helix</keyword>
<reference evidence="20" key="1">
    <citation type="journal article" date="2019" name="Int. J. Syst. Evol. Microbiol.">
        <title>The Global Catalogue of Microorganisms (GCM) 10K type strain sequencing project: providing services to taxonomists for standard genome sequencing and annotation.</title>
        <authorList>
            <consortium name="The Broad Institute Genomics Platform"/>
            <consortium name="The Broad Institute Genome Sequencing Center for Infectious Disease"/>
            <person name="Wu L."/>
            <person name="Ma J."/>
        </authorList>
    </citation>
    <scope>NUCLEOTIDE SEQUENCE [LARGE SCALE GENOMIC DNA]</scope>
    <source>
        <strain evidence="20">JCM 17919</strain>
    </source>
</reference>
<evidence type="ECO:0000313" key="19">
    <source>
        <dbReference type="EMBL" id="GAA4333173.1"/>
    </source>
</evidence>
<keyword evidence="13" id="KW-0411">Iron-sulfur</keyword>
<dbReference type="Gene3D" id="1.20.5.1930">
    <property type="match status" value="1"/>
</dbReference>
<dbReference type="InterPro" id="IPR003594">
    <property type="entry name" value="HATPase_dom"/>
</dbReference>
<keyword evidence="20" id="KW-1185">Reference proteome</keyword>
<evidence type="ECO:0000259" key="18">
    <source>
        <dbReference type="PROSITE" id="PS50109"/>
    </source>
</evidence>
<evidence type="ECO:0000256" key="16">
    <source>
        <dbReference type="PROSITE-ProRule" id="PRU00339"/>
    </source>
</evidence>
<evidence type="ECO:0000256" key="15">
    <source>
        <dbReference type="ARBA" id="ARBA00030800"/>
    </source>
</evidence>
<dbReference type="InterPro" id="IPR019734">
    <property type="entry name" value="TPR_rpt"/>
</dbReference>
<evidence type="ECO:0000256" key="17">
    <source>
        <dbReference type="SAM" id="Phobius"/>
    </source>
</evidence>
<dbReference type="Pfam" id="PF07730">
    <property type="entry name" value="HisKA_3"/>
    <property type="match status" value="1"/>
</dbReference>
<evidence type="ECO:0000256" key="7">
    <source>
        <dbReference type="ARBA" id="ARBA00022490"/>
    </source>
</evidence>
<evidence type="ECO:0000256" key="3">
    <source>
        <dbReference type="ARBA" id="ARBA00004496"/>
    </source>
</evidence>
<name>A0ABP8H1S8_9BACT</name>
<keyword evidence="7" id="KW-0963">Cytoplasm</keyword>
<organism evidence="19 20">
    <name type="scientific">Flaviaesturariibacter amylovorans</name>
    <dbReference type="NCBI Taxonomy" id="1084520"/>
    <lineage>
        <taxon>Bacteria</taxon>
        <taxon>Pseudomonadati</taxon>
        <taxon>Bacteroidota</taxon>
        <taxon>Chitinophagia</taxon>
        <taxon>Chitinophagales</taxon>
        <taxon>Chitinophagaceae</taxon>
        <taxon>Flaviaestuariibacter</taxon>
    </lineage>
</organism>
<dbReference type="InterPro" id="IPR050482">
    <property type="entry name" value="Sensor_HK_TwoCompSys"/>
</dbReference>
<dbReference type="InterPro" id="IPR011990">
    <property type="entry name" value="TPR-like_helical_dom_sf"/>
</dbReference>
<dbReference type="Pfam" id="PF13424">
    <property type="entry name" value="TPR_12"/>
    <property type="match status" value="2"/>
</dbReference>
<evidence type="ECO:0000256" key="13">
    <source>
        <dbReference type="ARBA" id="ARBA00023014"/>
    </source>
</evidence>
<evidence type="ECO:0000256" key="1">
    <source>
        <dbReference type="ARBA" id="ARBA00000085"/>
    </source>
</evidence>
<evidence type="ECO:0000256" key="8">
    <source>
        <dbReference type="ARBA" id="ARBA00022679"/>
    </source>
</evidence>
<dbReference type="SMART" id="SM00028">
    <property type="entry name" value="TPR"/>
    <property type="match status" value="6"/>
</dbReference>
<feature type="repeat" description="TPR" evidence="16">
    <location>
        <begin position="199"/>
        <end position="232"/>
    </location>
</feature>
<keyword evidence="11" id="KW-0408">Iron</keyword>